<feature type="coiled-coil region" evidence="1">
    <location>
        <begin position="621"/>
        <end position="648"/>
    </location>
</feature>
<gene>
    <name evidence="5" type="ORF">A2519_00005</name>
</gene>
<dbReference type="InterPro" id="IPR025987">
    <property type="entry name" value="GW_dom"/>
</dbReference>
<evidence type="ECO:0000313" key="6">
    <source>
        <dbReference type="Proteomes" id="UP000179243"/>
    </source>
</evidence>
<dbReference type="InterPro" id="IPR010466">
    <property type="entry name" value="DUF1058"/>
</dbReference>
<proteinExistence type="predicted"/>
<dbReference type="Gene3D" id="2.30.30.40">
    <property type="entry name" value="SH3 Domains"/>
    <property type="match status" value="3"/>
</dbReference>
<evidence type="ECO:0000256" key="1">
    <source>
        <dbReference type="SAM" id="Coils"/>
    </source>
</evidence>
<evidence type="ECO:0000256" key="3">
    <source>
        <dbReference type="SAM" id="SignalP"/>
    </source>
</evidence>
<dbReference type="Pfam" id="PF13457">
    <property type="entry name" value="GW"/>
    <property type="match status" value="1"/>
</dbReference>
<comment type="caution">
    <text evidence="5">The sequence shown here is derived from an EMBL/GenBank/DDBJ whole genome shotgun (WGS) entry which is preliminary data.</text>
</comment>
<accession>A0A1F7F9B4</accession>
<dbReference type="EMBL" id="MFYX01000095">
    <property type="protein sequence ID" value="OGK03168.1"/>
    <property type="molecule type" value="Genomic_DNA"/>
</dbReference>
<dbReference type="Proteomes" id="UP000179243">
    <property type="component" value="Unassembled WGS sequence"/>
</dbReference>
<organism evidence="5 6">
    <name type="scientific">Candidatus Raymondbacteria bacterium RIFOXYD12_FULL_49_13</name>
    <dbReference type="NCBI Taxonomy" id="1817890"/>
    <lineage>
        <taxon>Bacteria</taxon>
        <taxon>Raymondiibacteriota</taxon>
    </lineage>
</organism>
<feature type="region of interest" description="Disordered" evidence="2">
    <location>
        <begin position="273"/>
        <end position="306"/>
    </location>
</feature>
<dbReference type="SMART" id="SM00287">
    <property type="entry name" value="SH3b"/>
    <property type="match status" value="3"/>
</dbReference>
<evidence type="ECO:0000259" key="4">
    <source>
        <dbReference type="PROSITE" id="PS51781"/>
    </source>
</evidence>
<protein>
    <recommendedName>
        <fullName evidence="4">SH3b domain-containing protein</fullName>
    </recommendedName>
</protein>
<evidence type="ECO:0000256" key="2">
    <source>
        <dbReference type="SAM" id="MobiDB-lite"/>
    </source>
</evidence>
<dbReference type="InterPro" id="IPR052354">
    <property type="entry name" value="Cell_Wall_Dynamics_Protein"/>
</dbReference>
<feature type="chain" id="PRO_5009528512" description="SH3b domain-containing protein" evidence="3">
    <location>
        <begin position="19"/>
        <end position="810"/>
    </location>
</feature>
<dbReference type="PANTHER" id="PTHR34408:SF1">
    <property type="entry name" value="GLYCOSYL HYDROLASE FAMILY 19 DOMAIN-CONTAINING PROTEIN HI_1415"/>
    <property type="match status" value="1"/>
</dbReference>
<dbReference type="InterPro" id="IPR003646">
    <property type="entry name" value="SH3-like_bac-type"/>
</dbReference>
<evidence type="ECO:0000313" key="5">
    <source>
        <dbReference type="EMBL" id="OGK03168.1"/>
    </source>
</evidence>
<dbReference type="PROSITE" id="PS51781">
    <property type="entry name" value="SH3B"/>
    <property type="match status" value="1"/>
</dbReference>
<sequence>MKTITIYLCLICAWNAAAVEKITPVIYFCAKDRVVLRAKPMEAADSTAQTSFGVPVIALARHQGWLGIYLDDGTKAWALEAAFLTREQFQAAYPYINFNEEFLSTLLSWAQGVQPKQTASQAQVIKIKGESEEVYIKKGYANIYSKPNTHSRVLRETYEGEAFQPVNMIRGWYQVEYDENSFGWIAEDMAQPDTIEIAVSPLATFGSVKSDFAYVYSDPLPTANIKRKAKKGLIYEIVTPKEGWYKIRLDETKFGWINSGDFYVVKGSRVPPPQTVAAEPGSPATRHTEKPGSTQPLSMPDEPRAASPAQTLWPEFKFINKPGVNIRSDPSTKSPAIKKTLLGQVYQVQRYDSIWSVALLEDNLKGYVATSFLSGKNEVAPLLQKECAIVQAKPLYAAGITVPAANMFSGPSDKFTRIVVVDMTDTLLVLGSFGEWSRAAVISGGIGWIYTPYLKKRTDKRSAAYCAKSISLAPFATVRSNGRSANDSSLTREVLSPVLKPDAYAQPFNPAGDSSLMEYIVSQYKAIVQGIDSISQGLSAELEAKKNEVKQLDQADAVIKQDSLAMEKEMNALRAGFAQRLDSARLTINQRIQFLKDSLAAEKSKAEAMKAGNAPDPKIRLAEIGKTVETLKEEIKSNKNKSAKTRDRAANLKALAEFEFDVDTSAHAKDSLFAYASGLDSAAAEKEKQTAAIETEAAGLSQQQTIDVAAVLKNIDSTYLSLGTRQTEMFTGLLQNQKVGDDSAAQERDGRMALIQQRRAKNTAAKDAAAVRIAELSAAIKDSSKLIMQKTAELKERIVTENKIGKAYRL</sequence>
<keyword evidence="3" id="KW-0732">Signal</keyword>
<keyword evidence="1" id="KW-0175">Coiled coil</keyword>
<dbReference type="PANTHER" id="PTHR34408">
    <property type="entry name" value="FAMILY PROTEIN, PUTATIVE-RELATED"/>
    <property type="match status" value="1"/>
</dbReference>
<dbReference type="AlphaFoldDB" id="A0A1F7F9B4"/>
<feature type="domain" description="SH3b" evidence="4">
    <location>
        <begin position="203"/>
        <end position="266"/>
    </location>
</feature>
<reference evidence="5 6" key="1">
    <citation type="journal article" date="2016" name="Nat. Commun.">
        <title>Thousands of microbial genomes shed light on interconnected biogeochemical processes in an aquifer system.</title>
        <authorList>
            <person name="Anantharaman K."/>
            <person name="Brown C.T."/>
            <person name="Hug L.A."/>
            <person name="Sharon I."/>
            <person name="Castelle C.J."/>
            <person name="Probst A.J."/>
            <person name="Thomas B.C."/>
            <person name="Singh A."/>
            <person name="Wilkins M.J."/>
            <person name="Karaoz U."/>
            <person name="Brodie E.L."/>
            <person name="Williams K.H."/>
            <person name="Hubbard S.S."/>
            <person name="Banfield J.F."/>
        </authorList>
    </citation>
    <scope>NUCLEOTIDE SEQUENCE [LARGE SCALE GENOMIC DNA]</scope>
</reference>
<dbReference type="Pfam" id="PF06347">
    <property type="entry name" value="SH3_4"/>
    <property type="match status" value="1"/>
</dbReference>
<feature type="signal peptide" evidence="3">
    <location>
        <begin position="1"/>
        <end position="18"/>
    </location>
</feature>
<name>A0A1F7F9B4_UNCRA</name>